<evidence type="ECO:0000256" key="1">
    <source>
        <dbReference type="ARBA" id="ARBA00022679"/>
    </source>
</evidence>
<protein>
    <submittedName>
        <fullName evidence="8">Serine/threonine-protein kinase PknD</fullName>
        <ecNumber evidence="8">2.7.11.1</ecNumber>
    </submittedName>
</protein>
<dbReference type="SUPFAM" id="SSF56112">
    <property type="entry name" value="Protein kinase-like (PK-like)"/>
    <property type="match status" value="1"/>
</dbReference>
<keyword evidence="6" id="KW-0472">Membrane</keyword>
<dbReference type="SUPFAM" id="SSF48371">
    <property type="entry name" value="ARM repeat"/>
    <property type="match status" value="1"/>
</dbReference>
<keyword evidence="2" id="KW-0547">Nucleotide-binding</keyword>
<dbReference type="PROSITE" id="PS00108">
    <property type="entry name" value="PROTEIN_KINASE_ST"/>
    <property type="match status" value="1"/>
</dbReference>
<feature type="transmembrane region" description="Helical" evidence="6">
    <location>
        <begin position="446"/>
        <end position="464"/>
    </location>
</feature>
<keyword evidence="9" id="KW-1185">Reference proteome</keyword>
<keyword evidence="4" id="KW-0067">ATP-binding</keyword>
<keyword evidence="6" id="KW-1133">Transmembrane helix</keyword>
<evidence type="ECO:0000313" key="9">
    <source>
        <dbReference type="Proteomes" id="UP000609651"/>
    </source>
</evidence>
<comment type="caution">
    <text evidence="8">The sequence shown here is derived from an EMBL/GenBank/DDBJ whole genome shotgun (WGS) entry which is preliminary data.</text>
</comment>
<dbReference type="Pfam" id="PF13646">
    <property type="entry name" value="HEAT_2"/>
    <property type="match status" value="1"/>
</dbReference>
<dbReference type="CDD" id="cd14014">
    <property type="entry name" value="STKc_PknB_like"/>
    <property type="match status" value="1"/>
</dbReference>
<dbReference type="PANTHER" id="PTHR43289">
    <property type="entry name" value="MITOGEN-ACTIVATED PROTEIN KINASE KINASE KINASE 20-RELATED"/>
    <property type="match status" value="1"/>
</dbReference>
<dbReference type="PROSITE" id="PS50011">
    <property type="entry name" value="PROTEIN_KINASE_DOM"/>
    <property type="match status" value="1"/>
</dbReference>
<evidence type="ECO:0000313" key="8">
    <source>
        <dbReference type="EMBL" id="NNJ25283.1"/>
    </source>
</evidence>
<dbReference type="EMBL" id="WTPX01000031">
    <property type="protein sequence ID" value="NNJ25283.1"/>
    <property type="molecule type" value="Genomic_DNA"/>
</dbReference>
<dbReference type="InterPro" id="IPR011989">
    <property type="entry name" value="ARM-like"/>
</dbReference>
<gene>
    <name evidence="8" type="primary">pknD_6</name>
    <name evidence="8" type="ORF">LzC2_13530</name>
</gene>
<name>A0ABX1VDA3_9PLAN</name>
<dbReference type="InterPro" id="IPR016024">
    <property type="entry name" value="ARM-type_fold"/>
</dbReference>
<accession>A0ABX1VDA3</accession>
<dbReference type="Gene3D" id="1.25.10.10">
    <property type="entry name" value="Leucine-rich Repeat Variant"/>
    <property type="match status" value="1"/>
</dbReference>
<dbReference type="InterPro" id="IPR011009">
    <property type="entry name" value="Kinase-like_dom_sf"/>
</dbReference>
<keyword evidence="1 8" id="KW-0808">Transferase</keyword>
<evidence type="ECO:0000256" key="4">
    <source>
        <dbReference type="ARBA" id="ARBA00022840"/>
    </source>
</evidence>
<feature type="region of interest" description="Disordered" evidence="5">
    <location>
        <begin position="265"/>
        <end position="302"/>
    </location>
</feature>
<evidence type="ECO:0000256" key="6">
    <source>
        <dbReference type="SAM" id="Phobius"/>
    </source>
</evidence>
<evidence type="ECO:0000256" key="2">
    <source>
        <dbReference type="ARBA" id="ARBA00022741"/>
    </source>
</evidence>
<dbReference type="SMART" id="SM00220">
    <property type="entry name" value="S_TKc"/>
    <property type="match status" value="1"/>
</dbReference>
<dbReference type="Proteomes" id="UP000609651">
    <property type="component" value="Unassembled WGS sequence"/>
</dbReference>
<reference evidence="8 9" key="1">
    <citation type="journal article" date="2020" name="Syst. Appl. Microbiol.">
        <title>Alienimonas chondri sp. nov., a novel planctomycete isolated from the biofilm of the red alga Chondrus crispus.</title>
        <authorList>
            <person name="Vitorino I."/>
            <person name="Albuquerque L."/>
            <person name="Wiegand S."/>
            <person name="Kallscheuer N."/>
            <person name="da Costa M.S."/>
            <person name="Lobo-da-Cunha A."/>
            <person name="Jogler C."/>
            <person name="Lage O.M."/>
        </authorList>
    </citation>
    <scope>NUCLEOTIDE SEQUENCE [LARGE SCALE GENOMIC DNA]</scope>
    <source>
        <strain evidence="8 9">LzC2</strain>
    </source>
</reference>
<dbReference type="Pfam" id="PF00069">
    <property type="entry name" value="Pkinase"/>
    <property type="match status" value="1"/>
</dbReference>
<dbReference type="EC" id="2.7.11.1" evidence="8"/>
<keyword evidence="6" id="KW-0812">Transmembrane</keyword>
<sequence length="466" mass="49888">MGEVWKARFVKNDRIVAVKLLPQDMQDETVLARFEREVGLLRDMRHPHIVHTFGGMTDGEKGPGNTANRRFYAMEYLTGGTLQDLLERNERLSPATVVQYARQICAALAFAHDRGVIHRDLKPGNFLLADDGALKLADFGLAAVREGNKLTAEGRTMGTFRYMAPEQIRGRPPACPQTDLYALGVVLFELLTGTPPFAGATPAETLQMHLKKPAPRVVSREPHCPPGLDALVANLLEKRIEDRPPNAVEVGVRLGGLDDQITLRTRPAATADVPPKIRPAASADDDDLTAPPPPPPRPAAARPDAWVKWTAVGALGLCAALLPLAVSWREGSAALDRAEGRWITNLQQGSPADRAAAATTLGELGEDGDANYAALRNALDGDEDELVRAAAAGALASFPSEQGELASVLTKVERVEASERVRTAARSTRQSLEGDADVPGGRGSTLWAWVLGLLAALGAAFVAFKG</sequence>
<dbReference type="PANTHER" id="PTHR43289:SF6">
    <property type="entry name" value="SERINE_THREONINE-PROTEIN KINASE NEKL-3"/>
    <property type="match status" value="1"/>
</dbReference>
<dbReference type="InterPro" id="IPR000719">
    <property type="entry name" value="Prot_kinase_dom"/>
</dbReference>
<evidence type="ECO:0000259" key="7">
    <source>
        <dbReference type="PROSITE" id="PS50011"/>
    </source>
</evidence>
<feature type="domain" description="Protein kinase" evidence="7">
    <location>
        <begin position="1"/>
        <end position="263"/>
    </location>
</feature>
<evidence type="ECO:0000256" key="5">
    <source>
        <dbReference type="SAM" id="MobiDB-lite"/>
    </source>
</evidence>
<proteinExistence type="predicted"/>
<dbReference type="Gene3D" id="1.10.510.10">
    <property type="entry name" value="Transferase(Phosphotransferase) domain 1"/>
    <property type="match status" value="1"/>
</dbReference>
<keyword evidence="3 8" id="KW-0418">Kinase</keyword>
<dbReference type="InterPro" id="IPR008271">
    <property type="entry name" value="Ser/Thr_kinase_AS"/>
</dbReference>
<evidence type="ECO:0000256" key="3">
    <source>
        <dbReference type="ARBA" id="ARBA00022777"/>
    </source>
</evidence>
<dbReference type="GO" id="GO:0004674">
    <property type="term" value="F:protein serine/threonine kinase activity"/>
    <property type="evidence" value="ECO:0007669"/>
    <property type="project" value="UniProtKB-EC"/>
</dbReference>
<organism evidence="8 9">
    <name type="scientific">Alienimonas chondri</name>
    <dbReference type="NCBI Taxonomy" id="2681879"/>
    <lineage>
        <taxon>Bacteria</taxon>
        <taxon>Pseudomonadati</taxon>
        <taxon>Planctomycetota</taxon>
        <taxon>Planctomycetia</taxon>
        <taxon>Planctomycetales</taxon>
        <taxon>Planctomycetaceae</taxon>
        <taxon>Alienimonas</taxon>
    </lineage>
</organism>